<organism evidence="1 2">
    <name type="scientific">Streptomyces xinghaiensis</name>
    <dbReference type="NCBI Taxonomy" id="1038928"/>
    <lineage>
        <taxon>Bacteria</taxon>
        <taxon>Bacillati</taxon>
        <taxon>Actinomycetota</taxon>
        <taxon>Actinomycetes</taxon>
        <taxon>Kitasatosporales</taxon>
        <taxon>Streptomycetaceae</taxon>
        <taxon>Streptomyces</taxon>
    </lineage>
</organism>
<accession>A0A3M8F6F6</accession>
<dbReference type="Proteomes" id="UP000028058">
    <property type="component" value="Unassembled WGS sequence"/>
</dbReference>
<keyword evidence="2" id="KW-1185">Reference proteome</keyword>
<evidence type="ECO:0000313" key="1">
    <source>
        <dbReference type="EMBL" id="RKM97371.1"/>
    </source>
</evidence>
<gene>
    <name evidence="1" type="ORF">SFRA_009160</name>
</gene>
<dbReference type="EMBL" id="JNAD02000003">
    <property type="protein sequence ID" value="RKM97371.1"/>
    <property type="molecule type" value="Genomic_DNA"/>
</dbReference>
<dbReference type="RefSeq" id="WP_043467102.1">
    <property type="nucleotide sequence ID" value="NZ_CP134822.1"/>
</dbReference>
<protein>
    <submittedName>
        <fullName evidence="1">Uncharacterized protein</fullName>
    </submittedName>
</protein>
<evidence type="ECO:0000313" key="2">
    <source>
        <dbReference type="Proteomes" id="UP000028058"/>
    </source>
</evidence>
<name>A0A3M8F6F6_9ACTN</name>
<sequence>MAKARHIADLQTAAIAEQYRHNPLLEGLSVPRVRVPELRIDLPLLIEGTSPGSPVRYPEPKVIAHDIVSTITGALAAVDIDMPSEVRKRLLDRLRANLRNTMAAHRDSLHREAIIRQAEKTSRAVLKASALAEHLDAERLQAVLEEVRHRVVESSEADPGEPAEIQVSPVSGEIKECLSPGVVARLSLAVKEEGLEWEITRSGDGTTRRRLGPE</sequence>
<comment type="caution">
    <text evidence="1">The sequence shown here is derived from an EMBL/GenBank/DDBJ whole genome shotgun (WGS) entry which is preliminary data.</text>
</comment>
<dbReference type="OrthoDB" id="7067605at2"/>
<reference evidence="1 2" key="1">
    <citation type="journal article" date="2014" name="Genome Announc.">
        <title>Draft Genome Sequence of Streptomyces fradiae ATCC 19609, a Strain Highly Sensitive to Antibiotics.</title>
        <authorList>
            <person name="Bekker O.B."/>
            <person name="Klimina K.M."/>
            <person name="Vatlin A.A."/>
            <person name="Zakharevich N.V."/>
            <person name="Kasianov A.S."/>
            <person name="Danilenko V.N."/>
        </authorList>
    </citation>
    <scope>NUCLEOTIDE SEQUENCE [LARGE SCALE GENOMIC DNA]</scope>
    <source>
        <strain evidence="1 2">ATCC 19609</strain>
    </source>
</reference>
<proteinExistence type="predicted"/>
<dbReference type="AlphaFoldDB" id="A0A3M8F6F6"/>